<dbReference type="AlphaFoldDB" id="A0A2S2BW06"/>
<feature type="transmembrane region" description="Helical" evidence="8">
    <location>
        <begin position="176"/>
        <end position="195"/>
    </location>
</feature>
<dbReference type="RefSeq" id="WP_109330171.1">
    <property type="nucleotide sequence ID" value="NZ_CP021354.1"/>
</dbReference>
<evidence type="ECO:0000256" key="5">
    <source>
        <dbReference type="ARBA" id="ARBA00022989"/>
    </source>
</evidence>
<dbReference type="Proteomes" id="UP000245711">
    <property type="component" value="Chromosome"/>
</dbReference>
<reference evidence="10 11" key="1">
    <citation type="submission" date="2017-05" db="EMBL/GenBank/DDBJ databases">
        <title>Isolation of Rhodococcus sp. S2-17 biodegrading of BP-3.</title>
        <authorList>
            <person name="Lee Y."/>
            <person name="Kim K.H."/>
            <person name="Chun B.H."/>
            <person name="Jung H.S."/>
            <person name="Jeon C.O."/>
        </authorList>
    </citation>
    <scope>NUCLEOTIDE SEQUENCE [LARGE SCALE GENOMIC DNA]</scope>
    <source>
        <strain evidence="10 11">S2-17</strain>
    </source>
</reference>
<evidence type="ECO:0000256" key="3">
    <source>
        <dbReference type="ARBA" id="ARBA00022475"/>
    </source>
</evidence>
<feature type="transmembrane region" description="Helical" evidence="8">
    <location>
        <begin position="229"/>
        <end position="252"/>
    </location>
</feature>
<protein>
    <submittedName>
        <fullName evidence="10">Multidrug RND transporter</fullName>
    </submittedName>
</protein>
<dbReference type="InterPro" id="IPR050545">
    <property type="entry name" value="Mycobact_MmpL"/>
</dbReference>
<dbReference type="SUPFAM" id="SSF82866">
    <property type="entry name" value="Multidrug efflux transporter AcrB transmembrane domain"/>
    <property type="match status" value="2"/>
</dbReference>
<dbReference type="GO" id="GO:0005886">
    <property type="term" value="C:plasma membrane"/>
    <property type="evidence" value="ECO:0007669"/>
    <property type="project" value="UniProtKB-SubCell"/>
</dbReference>
<gene>
    <name evidence="10" type="ORF">CBI38_15625</name>
</gene>
<dbReference type="Pfam" id="PF03176">
    <property type="entry name" value="MMPL"/>
    <property type="match status" value="2"/>
</dbReference>
<evidence type="ECO:0000313" key="10">
    <source>
        <dbReference type="EMBL" id="AWK72773.1"/>
    </source>
</evidence>
<dbReference type="KEGG" id="roz:CBI38_15625"/>
<evidence type="ECO:0000256" key="7">
    <source>
        <dbReference type="SAM" id="MobiDB-lite"/>
    </source>
</evidence>
<feature type="compositionally biased region" description="Low complexity" evidence="7">
    <location>
        <begin position="724"/>
        <end position="742"/>
    </location>
</feature>
<evidence type="ECO:0000256" key="4">
    <source>
        <dbReference type="ARBA" id="ARBA00022692"/>
    </source>
</evidence>
<feature type="domain" description="Membrane transport protein MMPL" evidence="9">
    <location>
        <begin position="45"/>
        <end position="366"/>
    </location>
</feature>
<evidence type="ECO:0000256" key="1">
    <source>
        <dbReference type="ARBA" id="ARBA00004651"/>
    </source>
</evidence>
<feature type="transmembrane region" description="Helical" evidence="8">
    <location>
        <begin position="665"/>
        <end position="684"/>
    </location>
</feature>
<evidence type="ECO:0000313" key="11">
    <source>
        <dbReference type="Proteomes" id="UP000245711"/>
    </source>
</evidence>
<dbReference type="OrthoDB" id="7051771at2"/>
<feature type="transmembrane region" description="Helical" evidence="8">
    <location>
        <begin position="280"/>
        <end position="301"/>
    </location>
</feature>
<dbReference type="PANTHER" id="PTHR33406">
    <property type="entry name" value="MEMBRANE PROTEIN MJ1562-RELATED"/>
    <property type="match status" value="1"/>
</dbReference>
<proteinExistence type="inferred from homology"/>
<feature type="transmembrane region" description="Helical" evidence="8">
    <location>
        <begin position="369"/>
        <end position="388"/>
    </location>
</feature>
<dbReference type="PANTHER" id="PTHR33406:SF11">
    <property type="entry name" value="MEMBRANE PROTEIN SCO6666-RELATED"/>
    <property type="match status" value="1"/>
</dbReference>
<comment type="subcellular location">
    <subcellularLocation>
        <location evidence="1">Cell membrane</location>
        <topology evidence="1">Multi-pass membrane protein</topology>
    </subcellularLocation>
</comment>
<evidence type="ECO:0000256" key="6">
    <source>
        <dbReference type="ARBA" id="ARBA00023136"/>
    </source>
</evidence>
<feature type="transmembrane region" description="Helical" evidence="8">
    <location>
        <begin position="559"/>
        <end position="577"/>
    </location>
</feature>
<keyword evidence="11" id="KW-1185">Reference proteome</keyword>
<feature type="domain" description="Membrane transport protein MMPL" evidence="9">
    <location>
        <begin position="486"/>
        <end position="705"/>
    </location>
</feature>
<keyword evidence="6 8" id="KW-0472">Membrane</keyword>
<name>A0A2S2BW06_9NOCA</name>
<feature type="region of interest" description="Disordered" evidence="7">
    <location>
        <begin position="718"/>
        <end position="756"/>
    </location>
</feature>
<feature type="transmembrane region" description="Helical" evidence="8">
    <location>
        <begin position="532"/>
        <end position="554"/>
    </location>
</feature>
<evidence type="ECO:0000259" key="9">
    <source>
        <dbReference type="Pfam" id="PF03176"/>
    </source>
</evidence>
<keyword evidence="4 8" id="KW-0812">Transmembrane</keyword>
<organism evidence="10 11">
    <name type="scientific">Rhodococcus oxybenzonivorans</name>
    <dbReference type="NCBI Taxonomy" id="1990687"/>
    <lineage>
        <taxon>Bacteria</taxon>
        <taxon>Bacillati</taxon>
        <taxon>Actinomycetota</taxon>
        <taxon>Actinomycetes</taxon>
        <taxon>Mycobacteriales</taxon>
        <taxon>Nocardiaceae</taxon>
        <taxon>Rhodococcus</taxon>
    </lineage>
</organism>
<evidence type="ECO:0000256" key="8">
    <source>
        <dbReference type="SAM" id="Phobius"/>
    </source>
</evidence>
<keyword evidence="3" id="KW-1003">Cell membrane</keyword>
<dbReference type="InterPro" id="IPR004869">
    <property type="entry name" value="MMPL_dom"/>
</dbReference>
<sequence length="756" mass="78774">MLRRLATLIVSFPRRVLTVAVALLVLSAIFGAGVSEHLKVGGFDDPGSESAQAEQFLEAEFGTASPNLVLQVTARSGDVNTPDVAAAAQQVRRSITSEPDITEVASYWVANSPELRSNDGRSALLLLHVGGNPEQAARRTHTLVEALPSDDPSIEVVAGGKLGLADAIEQQVADDLLLAESIAVPATLVLLVVAFGSVVAALLPLTLGVISILVTMVVLFGLAQITDVSVYALTVATAFGLGLAIDFGLLLVSRFREERAAGSDPQEAVVDTVTTAGRTIVFSAATVMVAMTGMLVFPTYFLRSVGLAAMAVVAVAALGAVVVLPALLAVLGTRVDRLTVFRRKKTPASDSLFWRRTAAAVTRRPVRTALPVVALLLVLGIPFLHAQYATPDERALPSGSAARQVTVDIRENYSAGGADAVTVTTPQDGRALEPLAREISTMTDVARVDGVFGRYEGGNLVLGPGPASARFAAGEAGFLLVQPAVGAQSDAAQDLVRAIRELPAVTGDDLAVGGPTATLIDSRTAIMDRLPLAIGLMAVATFVLLFLFTGSVILPLKALVLNVFTLSAVVGAMVWVFQDGHLAWLTGATPAPLNIGMVVLLCCIAFALSVDYEIFLLSRIKEAHDAGANTTEATVEGLGRVGRIVSSAAALLTVTLLSFSTGLSFMQMFGIGTALAIIVDATLIRGVLVPAFMQIAGDLNWWAPRPLRWVHARIGLSDTPGSGPPEVTDPAAAPAAEAVPAPHSTRANVPRPHQSS</sequence>
<feature type="transmembrane region" description="Helical" evidence="8">
    <location>
        <begin position="641"/>
        <end position="659"/>
    </location>
</feature>
<accession>A0A2S2BW06</accession>
<feature type="transmembrane region" description="Helical" evidence="8">
    <location>
        <begin position="307"/>
        <end position="335"/>
    </location>
</feature>
<dbReference type="Gene3D" id="1.20.1640.10">
    <property type="entry name" value="Multidrug efflux transporter AcrB transmembrane domain"/>
    <property type="match status" value="2"/>
</dbReference>
<feature type="transmembrane region" description="Helical" evidence="8">
    <location>
        <begin position="597"/>
        <end position="620"/>
    </location>
</feature>
<comment type="similarity">
    <text evidence="2">Belongs to the resistance-nodulation-cell division (RND) (TC 2.A.6) family. MmpL subfamily.</text>
</comment>
<evidence type="ECO:0000256" key="2">
    <source>
        <dbReference type="ARBA" id="ARBA00010157"/>
    </source>
</evidence>
<keyword evidence="5 8" id="KW-1133">Transmembrane helix</keyword>
<dbReference type="EMBL" id="CP021354">
    <property type="protein sequence ID" value="AWK72773.1"/>
    <property type="molecule type" value="Genomic_DNA"/>
</dbReference>
<feature type="transmembrane region" description="Helical" evidence="8">
    <location>
        <begin position="202"/>
        <end position="223"/>
    </location>
</feature>